<evidence type="ECO:0000259" key="3">
    <source>
        <dbReference type="PROSITE" id="PS50915"/>
    </source>
</evidence>
<organism evidence="4 5">
    <name type="scientific">Salmo salar</name>
    <name type="common">Atlantic salmon</name>
    <dbReference type="NCBI Taxonomy" id="8030"/>
    <lineage>
        <taxon>Eukaryota</taxon>
        <taxon>Metazoa</taxon>
        <taxon>Chordata</taxon>
        <taxon>Craniata</taxon>
        <taxon>Vertebrata</taxon>
        <taxon>Euteleostomi</taxon>
        <taxon>Actinopterygii</taxon>
        <taxon>Neopterygii</taxon>
        <taxon>Teleostei</taxon>
        <taxon>Protacanthopterygii</taxon>
        <taxon>Salmoniformes</taxon>
        <taxon>Salmonidae</taxon>
        <taxon>Salmoninae</taxon>
        <taxon>Salmo</taxon>
    </lineage>
</organism>
<dbReference type="Gene3D" id="2.60.20.10">
    <property type="entry name" value="Crystallins"/>
    <property type="match status" value="2"/>
</dbReference>
<sequence length="188" mass="22541">MEKITFYEDRNYQGRYYECDSDSSDLHTFLSRCNSVRVEGGFWVVYERPNYMGFQYVLTPGEYPDYQRWMGFNDTVRSCRIVRNVGNSWRMKLWEKPNFEGQSMEVADNMPSFQERWHSREVNSCKVFEGAWVFFEHPNYRGRQYLLERGEYRRHTEWGGVQANVGSIRCVRQYGTSPPRVEDVHDCV</sequence>
<dbReference type="GeneID" id="106596684"/>
<proteinExistence type="inferred from homology"/>
<evidence type="ECO:0000256" key="2">
    <source>
        <dbReference type="ARBA" id="ARBA00022737"/>
    </source>
</evidence>
<dbReference type="InterPro" id="IPR050252">
    <property type="entry name" value="Beta/Gamma-Crystallin"/>
</dbReference>
<dbReference type="Proteomes" id="UP001652741">
    <property type="component" value="Chromosome ssa16"/>
</dbReference>
<dbReference type="SMART" id="SM00247">
    <property type="entry name" value="XTALbg"/>
    <property type="match status" value="2"/>
</dbReference>
<feature type="domain" description="Beta/gamma crystallin 'Greek key'" evidence="3">
    <location>
        <begin position="2"/>
        <end position="40"/>
    </location>
</feature>
<dbReference type="Pfam" id="PF00030">
    <property type="entry name" value="Crystall"/>
    <property type="match status" value="2"/>
</dbReference>
<gene>
    <name evidence="5" type="primary">LOC106596684</name>
</gene>
<evidence type="ECO:0000256" key="1">
    <source>
        <dbReference type="ARBA" id="ARBA00009646"/>
    </source>
</evidence>
<dbReference type="RefSeq" id="XP_045552773.1">
    <property type="nucleotide sequence ID" value="XM_045696817.1"/>
</dbReference>
<protein>
    <submittedName>
        <fullName evidence="5">Gamma-crystallin S-1</fullName>
    </submittedName>
</protein>
<dbReference type="InterPro" id="IPR001064">
    <property type="entry name" value="Beta/gamma_crystallin"/>
</dbReference>
<evidence type="ECO:0000313" key="5">
    <source>
        <dbReference type="RefSeq" id="XP_045552773.1"/>
    </source>
</evidence>
<dbReference type="PANTHER" id="PTHR11818">
    <property type="entry name" value="BETA/GAMMA CRYSTALLIN"/>
    <property type="match status" value="1"/>
</dbReference>
<keyword evidence="2" id="KW-0677">Repeat</keyword>
<feature type="domain" description="Beta/gamma crystallin 'Greek key'" evidence="3">
    <location>
        <begin position="89"/>
        <end position="129"/>
    </location>
</feature>
<dbReference type="PROSITE" id="PS50915">
    <property type="entry name" value="CRYSTALLIN_BETA_GAMMA"/>
    <property type="match status" value="4"/>
</dbReference>
<name>A0ABM3D1U7_SALSA</name>
<keyword evidence="4" id="KW-1185">Reference proteome</keyword>
<feature type="domain" description="Beta/gamma crystallin 'Greek key'" evidence="3">
    <location>
        <begin position="130"/>
        <end position="172"/>
    </location>
</feature>
<dbReference type="PANTHER" id="PTHR11818:SF126">
    <property type="entry name" value="CRYSTALLIN, GAMMA MX,-LIKE 2-RELATED"/>
    <property type="match status" value="1"/>
</dbReference>
<feature type="domain" description="Beta/gamma crystallin 'Greek key'" evidence="3">
    <location>
        <begin position="41"/>
        <end position="83"/>
    </location>
</feature>
<evidence type="ECO:0000313" key="4">
    <source>
        <dbReference type="Proteomes" id="UP001652741"/>
    </source>
</evidence>
<dbReference type="SUPFAM" id="SSF49695">
    <property type="entry name" value="gamma-Crystallin-like"/>
    <property type="match status" value="1"/>
</dbReference>
<comment type="similarity">
    <text evidence="1">Belongs to the beta/gamma-crystallin family.</text>
</comment>
<reference evidence="5" key="1">
    <citation type="submission" date="2025-08" db="UniProtKB">
        <authorList>
            <consortium name="RefSeq"/>
        </authorList>
    </citation>
    <scope>IDENTIFICATION</scope>
</reference>
<dbReference type="InterPro" id="IPR011024">
    <property type="entry name" value="G_crystallin-like"/>
</dbReference>
<accession>A0ABM3D1U7</accession>
<dbReference type="PRINTS" id="PR01367">
    <property type="entry name" value="BGCRYSTALLIN"/>
</dbReference>